<evidence type="ECO:0000313" key="4">
    <source>
        <dbReference type="Proteomes" id="UP000460626"/>
    </source>
</evidence>
<organism evidence="3 4">
    <name type="scientific">Aurantiacibacter arachoides</name>
    <dbReference type="NCBI Taxonomy" id="1850444"/>
    <lineage>
        <taxon>Bacteria</taxon>
        <taxon>Pseudomonadati</taxon>
        <taxon>Pseudomonadota</taxon>
        <taxon>Alphaproteobacteria</taxon>
        <taxon>Sphingomonadales</taxon>
        <taxon>Erythrobacteraceae</taxon>
        <taxon>Aurantiacibacter</taxon>
    </lineage>
</organism>
<feature type="chain" id="PRO_5032508732" description="Ferrochelatase" evidence="2">
    <location>
        <begin position="22"/>
        <end position="77"/>
    </location>
</feature>
<evidence type="ECO:0000313" key="3">
    <source>
        <dbReference type="EMBL" id="MXO92444.1"/>
    </source>
</evidence>
<keyword evidence="4" id="KW-1185">Reference proteome</keyword>
<keyword evidence="1" id="KW-0812">Transmembrane</keyword>
<proteinExistence type="predicted"/>
<evidence type="ECO:0008006" key="5">
    <source>
        <dbReference type="Google" id="ProtNLM"/>
    </source>
</evidence>
<keyword evidence="2" id="KW-0732">Signal</keyword>
<keyword evidence="1" id="KW-1133">Transmembrane helix</keyword>
<keyword evidence="1" id="KW-0472">Membrane</keyword>
<feature type="transmembrane region" description="Helical" evidence="1">
    <location>
        <begin position="45"/>
        <end position="66"/>
    </location>
</feature>
<dbReference type="EMBL" id="WTYH01000001">
    <property type="protein sequence ID" value="MXO92444.1"/>
    <property type="molecule type" value="Genomic_DNA"/>
</dbReference>
<protein>
    <recommendedName>
        <fullName evidence="5">Ferrochelatase</fullName>
    </recommendedName>
</protein>
<evidence type="ECO:0000256" key="1">
    <source>
        <dbReference type="SAM" id="Phobius"/>
    </source>
</evidence>
<evidence type="ECO:0000256" key="2">
    <source>
        <dbReference type="SAM" id="SignalP"/>
    </source>
</evidence>
<comment type="caution">
    <text evidence="3">The sequence shown here is derived from an EMBL/GenBank/DDBJ whole genome shotgun (WGS) entry which is preliminary data.</text>
</comment>
<accession>A0A844ZYA7</accession>
<dbReference type="AlphaFoldDB" id="A0A844ZYA7"/>
<feature type="signal peptide" evidence="2">
    <location>
        <begin position="1"/>
        <end position="21"/>
    </location>
</feature>
<dbReference type="RefSeq" id="WP_131451822.1">
    <property type="nucleotide sequence ID" value="NZ_BMJK01000001.1"/>
</dbReference>
<reference evidence="3 4" key="1">
    <citation type="submission" date="2019-12" db="EMBL/GenBank/DDBJ databases">
        <title>Genomic-based taxomic classification of the family Erythrobacteraceae.</title>
        <authorList>
            <person name="Xu L."/>
        </authorList>
    </citation>
    <scope>NUCLEOTIDE SEQUENCE [LARGE SCALE GENOMIC DNA]</scope>
    <source>
        <strain evidence="3 4">RC4-10-4</strain>
    </source>
</reference>
<dbReference type="Proteomes" id="UP000460626">
    <property type="component" value="Unassembled WGS sequence"/>
</dbReference>
<name>A0A844ZYA7_9SPHN</name>
<gene>
    <name evidence="3" type="ORF">GRI62_02340</name>
</gene>
<sequence>MKKTMTAIAAATALMATPVLAQSIEGQRAPAQVEQDAEQFGGNGGGVIIALLALAAIVAGIIIAVGGDDDVDLPTSP</sequence>